<dbReference type="InterPro" id="IPR050256">
    <property type="entry name" value="Glycosyltransferase_2"/>
</dbReference>
<evidence type="ECO:0000256" key="7">
    <source>
        <dbReference type="ARBA" id="ARBA00023136"/>
    </source>
</evidence>
<keyword evidence="7" id="KW-0472">Membrane</keyword>
<dbReference type="Pfam" id="PF00535">
    <property type="entry name" value="Glycos_transf_2"/>
    <property type="match status" value="1"/>
</dbReference>
<keyword evidence="2 9" id="KW-0328">Glycosyltransferase</keyword>
<keyword evidence="3 9" id="KW-0808">Transferase</keyword>
<evidence type="ECO:0000256" key="6">
    <source>
        <dbReference type="ARBA" id="ARBA00022989"/>
    </source>
</evidence>
<evidence type="ECO:0000313" key="9">
    <source>
        <dbReference type="EMBL" id="MCO4294226.1"/>
    </source>
</evidence>
<dbReference type="Proteomes" id="UP001155182">
    <property type="component" value="Unassembled WGS sequence"/>
</dbReference>
<sequence>MTRTFTILVPVYNEEQCLNALVDELKKFIEKAPIYTSILFINDGSTDNSLELIEEACLKNRGFFFISLQQRGGLSVALKAGIDHCNTTLIGYIDADLQTLPIDFLKLLEYADQYDLVMGYRQNRKDTLTKRITSTLANSLRRLLLKDTIIDTGCPLKIIKTDIAKRLPFYKGMHRFMPNMVAILGGKIKQIPIQHFPRYGGKSKYNFLNRFLGPVVDALALRWMQRNVIQYQIKKHNLVSNEEQILQNNVLDDTRDR</sequence>
<evidence type="ECO:0000313" key="10">
    <source>
        <dbReference type="Proteomes" id="UP001155182"/>
    </source>
</evidence>
<evidence type="ECO:0000259" key="8">
    <source>
        <dbReference type="Pfam" id="PF00535"/>
    </source>
</evidence>
<dbReference type="GO" id="GO:0009103">
    <property type="term" value="P:lipopolysaccharide biosynthetic process"/>
    <property type="evidence" value="ECO:0007669"/>
    <property type="project" value="UniProtKB-KW"/>
</dbReference>
<feature type="domain" description="Glycosyltransferase 2-like" evidence="8">
    <location>
        <begin position="6"/>
        <end position="164"/>
    </location>
</feature>
<keyword evidence="10" id="KW-1185">Reference proteome</keyword>
<dbReference type="Gene3D" id="3.90.550.10">
    <property type="entry name" value="Spore Coat Polysaccharide Biosynthesis Protein SpsA, Chain A"/>
    <property type="match status" value="1"/>
</dbReference>
<comment type="caution">
    <text evidence="9">The sequence shown here is derived from an EMBL/GenBank/DDBJ whole genome shotgun (WGS) entry which is preliminary data.</text>
</comment>
<proteinExistence type="predicted"/>
<dbReference type="GO" id="GO:0005886">
    <property type="term" value="C:plasma membrane"/>
    <property type="evidence" value="ECO:0007669"/>
    <property type="project" value="TreeGrafter"/>
</dbReference>
<dbReference type="InterPro" id="IPR029044">
    <property type="entry name" value="Nucleotide-diphossugar_trans"/>
</dbReference>
<keyword evidence="1" id="KW-1003">Cell membrane</keyword>
<dbReference type="PANTHER" id="PTHR48090:SF3">
    <property type="entry name" value="UNDECAPRENYL-PHOSPHATE 4-DEOXY-4-FORMAMIDO-L-ARABINOSE TRANSFERASE"/>
    <property type="match status" value="1"/>
</dbReference>
<evidence type="ECO:0000256" key="4">
    <source>
        <dbReference type="ARBA" id="ARBA00022692"/>
    </source>
</evidence>
<dbReference type="GO" id="GO:0099621">
    <property type="term" value="F:undecaprenyl-phosphate 4-deoxy-4-formamido-L-arabinose transferase activity"/>
    <property type="evidence" value="ECO:0007669"/>
    <property type="project" value="TreeGrafter"/>
</dbReference>
<name>A0A9X2F8E4_9SPHI</name>
<dbReference type="SUPFAM" id="SSF53448">
    <property type="entry name" value="Nucleotide-diphospho-sugar transferases"/>
    <property type="match status" value="1"/>
</dbReference>
<dbReference type="EC" id="2.4.-.-" evidence="9"/>
<evidence type="ECO:0000256" key="2">
    <source>
        <dbReference type="ARBA" id="ARBA00022676"/>
    </source>
</evidence>
<keyword evidence="4" id="KW-0812">Transmembrane</keyword>
<reference evidence="9" key="1">
    <citation type="submission" date="2022-06" db="EMBL/GenBank/DDBJ databases">
        <title>Solitalea sp. MAHUQ-68 isolated from rhizospheric soil.</title>
        <authorList>
            <person name="Huq M.A."/>
        </authorList>
    </citation>
    <scope>NUCLEOTIDE SEQUENCE</scope>
    <source>
        <strain evidence="9">MAHUQ-68</strain>
    </source>
</reference>
<gene>
    <name evidence="9" type="ORF">NF867_15300</name>
</gene>
<accession>A0A9X2F8E4</accession>
<keyword evidence="5" id="KW-0448">Lipopolysaccharide biosynthesis</keyword>
<protein>
    <submittedName>
        <fullName evidence="9">Glycosyltransferase</fullName>
        <ecNumber evidence="9">2.4.-.-</ecNumber>
    </submittedName>
</protein>
<organism evidence="9 10">
    <name type="scientific">Solitalea agri</name>
    <dbReference type="NCBI Taxonomy" id="2953739"/>
    <lineage>
        <taxon>Bacteria</taxon>
        <taxon>Pseudomonadati</taxon>
        <taxon>Bacteroidota</taxon>
        <taxon>Sphingobacteriia</taxon>
        <taxon>Sphingobacteriales</taxon>
        <taxon>Sphingobacteriaceae</taxon>
        <taxon>Solitalea</taxon>
    </lineage>
</organism>
<dbReference type="RefSeq" id="WP_252589255.1">
    <property type="nucleotide sequence ID" value="NZ_JAMWYS010000053.1"/>
</dbReference>
<dbReference type="InterPro" id="IPR001173">
    <property type="entry name" value="Glyco_trans_2-like"/>
</dbReference>
<evidence type="ECO:0000256" key="1">
    <source>
        <dbReference type="ARBA" id="ARBA00022475"/>
    </source>
</evidence>
<keyword evidence="6" id="KW-1133">Transmembrane helix</keyword>
<dbReference type="AlphaFoldDB" id="A0A9X2F8E4"/>
<dbReference type="PANTHER" id="PTHR48090">
    <property type="entry name" value="UNDECAPRENYL-PHOSPHATE 4-DEOXY-4-FORMAMIDO-L-ARABINOSE TRANSFERASE-RELATED"/>
    <property type="match status" value="1"/>
</dbReference>
<dbReference type="EMBL" id="JAMWYS010000053">
    <property type="protein sequence ID" value="MCO4294226.1"/>
    <property type="molecule type" value="Genomic_DNA"/>
</dbReference>
<evidence type="ECO:0000256" key="5">
    <source>
        <dbReference type="ARBA" id="ARBA00022985"/>
    </source>
</evidence>
<evidence type="ECO:0000256" key="3">
    <source>
        <dbReference type="ARBA" id="ARBA00022679"/>
    </source>
</evidence>